<dbReference type="AlphaFoldDB" id="A0A8I3ABH6"/>
<feature type="compositionally biased region" description="Basic and acidic residues" evidence="1">
    <location>
        <begin position="7"/>
        <end position="37"/>
    </location>
</feature>
<comment type="caution">
    <text evidence="2">The sequence shown here is derived from an EMBL/GenBank/DDBJ whole genome shotgun (WGS) entry which is preliminary data.</text>
</comment>
<dbReference type="EMBL" id="JAGFBS010000011">
    <property type="protein sequence ID" value="KAG6376641.1"/>
    <property type="molecule type" value="Genomic_DNA"/>
</dbReference>
<evidence type="ECO:0000313" key="3">
    <source>
        <dbReference type="Proteomes" id="UP000683000"/>
    </source>
</evidence>
<evidence type="ECO:0000256" key="1">
    <source>
        <dbReference type="SAM" id="MobiDB-lite"/>
    </source>
</evidence>
<dbReference type="Proteomes" id="UP000683000">
    <property type="component" value="Unassembled WGS sequence"/>
</dbReference>
<organism evidence="2 3">
    <name type="scientific">Boletus reticuloceps</name>
    <dbReference type="NCBI Taxonomy" id="495285"/>
    <lineage>
        <taxon>Eukaryota</taxon>
        <taxon>Fungi</taxon>
        <taxon>Dikarya</taxon>
        <taxon>Basidiomycota</taxon>
        <taxon>Agaricomycotina</taxon>
        <taxon>Agaricomycetes</taxon>
        <taxon>Agaricomycetidae</taxon>
        <taxon>Boletales</taxon>
        <taxon>Boletineae</taxon>
        <taxon>Boletaceae</taxon>
        <taxon>Boletoideae</taxon>
        <taxon>Boletus</taxon>
    </lineage>
</organism>
<accession>A0A8I3ABH6</accession>
<proteinExistence type="predicted"/>
<evidence type="ECO:0000313" key="2">
    <source>
        <dbReference type="EMBL" id="KAG6376641.1"/>
    </source>
</evidence>
<keyword evidence="3" id="KW-1185">Reference proteome</keyword>
<feature type="region of interest" description="Disordered" evidence="1">
    <location>
        <begin position="1"/>
        <end position="63"/>
    </location>
</feature>
<sequence length="63" mass="7112">MPVDRLQNPRDKPLELRASKKVDKRRGMSEETRKAEKAASTARPPPPHLPEPVNVSLKGEQEN</sequence>
<name>A0A8I3ABH6_9AGAM</name>
<gene>
    <name evidence="2" type="ORF">JVT61DRAFT_1626</name>
</gene>
<reference evidence="2" key="1">
    <citation type="submission" date="2021-03" db="EMBL/GenBank/DDBJ databases">
        <title>Evolutionary innovations through gain and loss of genes in the ectomycorrhizal Boletales.</title>
        <authorList>
            <person name="Wu G."/>
            <person name="Miyauchi S."/>
            <person name="Morin E."/>
            <person name="Yang Z.-L."/>
            <person name="Xu J."/>
            <person name="Martin F.M."/>
        </authorList>
    </citation>
    <scope>NUCLEOTIDE SEQUENCE</scope>
    <source>
        <strain evidence="2">BR01</strain>
    </source>
</reference>
<protein>
    <submittedName>
        <fullName evidence="2">Uncharacterized protein</fullName>
    </submittedName>
</protein>